<dbReference type="Proteomes" id="UP000521943">
    <property type="component" value="Unassembled WGS sequence"/>
</dbReference>
<dbReference type="EMBL" id="JACGCI010000152">
    <property type="protein sequence ID" value="KAF6743209.1"/>
    <property type="molecule type" value="Genomic_DNA"/>
</dbReference>
<gene>
    <name evidence="2" type="ORF">DFP72DRAFT_934380</name>
</gene>
<reference evidence="2 3" key="1">
    <citation type="submission" date="2020-07" db="EMBL/GenBank/DDBJ databases">
        <title>Comparative genomics of pyrophilous fungi reveals a link between fire events and developmental genes.</title>
        <authorList>
            <consortium name="DOE Joint Genome Institute"/>
            <person name="Steindorff A.S."/>
            <person name="Carver A."/>
            <person name="Calhoun S."/>
            <person name="Stillman K."/>
            <person name="Liu H."/>
            <person name="Lipzen A."/>
            <person name="Pangilinan J."/>
            <person name="Labutti K."/>
            <person name="Bruns T.D."/>
            <person name="Grigoriev I.V."/>
        </authorList>
    </citation>
    <scope>NUCLEOTIDE SEQUENCE [LARGE SCALE GENOMIC DNA]</scope>
    <source>
        <strain evidence="2 3">CBS 144469</strain>
    </source>
</reference>
<sequence length="87" mass="9918">MWAWAWPGLVILGLAWPGLGFEAQALTTLLTNQSGWRYIVGPSLARWEWRRNKVVSARSRDAILTTPRNFLNLTMSQVHLVVVLVCR</sequence>
<evidence type="ECO:0000313" key="2">
    <source>
        <dbReference type="EMBL" id="KAF6743209.1"/>
    </source>
</evidence>
<organism evidence="2 3">
    <name type="scientific">Ephemerocybe angulata</name>
    <dbReference type="NCBI Taxonomy" id="980116"/>
    <lineage>
        <taxon>Eukaryota</taxon>
        <taxon>Fungi</taxon>
        <taxon>Dikarya</taxon>
        <taxon>Basidiomycota</taxon>
        <taxon>Agaricomycotina</taxon>
        <taxon>Agaricomycetes</taxon>
        <taxon>Agaricomycetidae</taxon>
        <taxon>Agaricales</taxon>
        <taxon>Agaricineae</taxon>
        <taxon>Psathyrellaceae</taxon>
        <taxon>Ephemerocybe</taxon>
    </lineage>
</organism>
<dbReference type="AlphaFoldDB" id="A0A8H6LV16"/>
<evidence type="ECO:0000256" key="1">
    <source>
        <dbReference type="SAM" id="SignalP"/>
    </source>
</evidence>
<name>A0A8H6LV16_9AGAR</name>
<accession>A0A8H6LV16</accession>
<evidence type="ECO:0000313" key="3">
    <source>
        <dbReference type="Proteomes" id="UP000521943"/>
    </source>
</evidence>
<protein>
    <recommendedName>
        <fullName evidence="4">Secreted protein</fullName>
    </recommendedName>
</protein>
<feature type="chain" id="PRO_5034897699" description="Secreted protein" evidence="1">
    <location>
        <begin position="21"/>
        <end position="87"/>
    </location>
</feature>
<proteinExistence type="predicted"/>
<evidence type="ECO:0008006" key="4">
    <source>
        <dbReference type="Google" id="ProtNLM"/>
    </source>
</evidence>
<comment type="caution">
    <text evidence="2">The sequence shown here is derived from an EMBL/GenBank/DDBJ whole genome shotgun (WGS) entry which is preliminary data.</text>
</comment>
<feature type="signal peptide" evidence="1">
    <location>
        <begin position="1"/>
        <end position="20"/>
    </location>
</feature>
<keyword evidence="1" id="KW-0732">Signal</keyword>
<keyword evidence="3" id="KW-1185">Reference proteome</keyword>